<dbReference type="InterPro" id="IPR027417">
    <property type="entry name" value="P-loop_NTPase"/>
</dbReference>
<gene>
    <name evidence="5" type="ORF">SAMN05421503_1115</name>
</gene>
<dbReference type="RefSeq" id="WP_179636857.1">
    <property type="nucleotide sequence ID" value="NZ_OBEK01000002.1"/>
</dbReference>
<protein>
    <submittedName>
        <fullName evidence="5">ABC transporter</fullName>
    </submittedName>
</protein>
<dbReference type="Pfam" id="PF00005">
    <property type="entry name" value="ABC_tran"/>
    <property type="match status" value="1"/>
</dbReference>
<dbReference type="InterPro" id="IPR003439">
    <property type="entry name" value="ABC_transporter-like_ATP-bd"/>
</dbReference>
<evidence type="ECO:0000313" key="6">
    <source>
        <dbReference type="Proteomes" id="UP000219356"/>
    </source>
</evidence>
<evidence type="ECO:0000256" key="1">
    <source>
        <dbReference type="ARBA" id="ARBA00022448"/>
    </source>
</evidence>
<sequence length="107" mass="11936">MTFVIFNSDKSSLRFQFQLAILVTGGGLDAEADHNKKFFQGKTVLEDISFQMTQGDSLVMLGANGAEKCTLLKIIMKMLGEDDGKIEWSQKKPRISYVPHRLPSLAI</sequence>
<reference evidence="6" key="1">
    <citation type="submission" date="2017-09" db="EMBL/GenBank/DDBJ databases">
        <authorList>
            <person name="Varghese N."/>
            <person name="Submissions S."/>
        </authorList>
    </citation>
    <scope>NUCLEOTIDE SEQUENCE [LARGE SCALE GENOMIC DNA]</scope>
    <source>
        <strain evidence="6">CGMCC 1.8913</strain>
    </source>
</reference>
<dbReference type="GO" id="GO:0016887">
    <property type="term" value="F:ATP hydrolysis activity"/>
    <property type="evidence" value="ECO:0007669"/>
    <property type="project" value="InterPro"/>
</dbReference>
<evidence type="ECO:0000256" key="3">
    <source>
        <dbReference type="ARBA" id="ARBA00022840"/>
    </source>
</evidence>
<evidence type="ECO:0000313" key="5">
    <source>
        <dbReference type="EMBL" id="SNZ09123.1"/>
    </source>
</evidence>
<keyword evidence="1" id="KW-0813">Transport</keyword>
<dbReference type="SUPFAM" id="SSF52540">
    <property type="entry name" value="P-loop containing nucleoside triphosphate hydrolases"/>
    <property type="match status" value="1"/>
</dbReference>
<evidence type="ECO:0000256" key="2">
    <source>
        <dbReference type="ARBA" id="ARBA00022741"/>
    </source>
</evidence>
<dbReference type="AlphaFoldDB" id="A0A285NJM1"/>
<dbReference type="PANTHER" id="PTHR42939">
    <property type="entry name" value="ABC TRANSPORTER ATP-BINDING PROTEIN ALBC-RELATED"/>
    <property type="match status" value="1"/>
</dbReference>
<organism evidence="5 6">
    <name type="scientific">Terribacillus aidingensis</name>
    <dbReference type="NCBI Taxonomy" id="586416"/>
    <lineage>
        <taxon>Bacteria</taxon>
        <taxon>Bacillati</taxon>
        <taxon>Bacillota</taxon>
        <taxon>Bacilli</taxon>
        <taxon>Bacillales</taxon>
        <taxon>Bacillaceae</taxon>
        <taxon>Terribacillus</taxon>
    </lineage>
</organism>
<dbReference type="GO" id="GO:0005524">
    <property type="term" value="F:ATP binding"/>
    <property type="evidence" value="ECO:0007669"/>
    <property type="project" value="UniProtKB-KW"/>
</dbReference>
<keyword evidence="6" id="KW-1185">Reference proteome</keyword>
<evidence type="ECO:0000259" key="4">
    <source>
        <dbReference type="Pfam" id="PF00005"/>
    </source>
</evidence>
<dbReference type="PANTHER" id="PTHR42939:SF1">
    <property type="entry name" value="ABC TRANSPORTER ATP-BINDING PROTEIN ALBC-RELATED"/>
    <property type="match status" value="1"/>
</dbReference>
<dbReference type="EMBL" id="OBEK01000002">
    <property type="protein sequence ID" value="SNZ09123.1"/>
    <property type="molecule type" value="Genomic_DNA"/>
</dbReference>
<keyword evidence="2" id="KW-0547">Nucleotide-binding</keyword>
<dbReference type="Gene3D" id="3.40.50.300">
    <property type="entry name" value="P-loop containing nucleotide triphosphate hydrolases"/>
    <property type="match status" value="1"/>
</dbReference>
<accession>A0A285NJM1</accession>
<dbReference type="InterPro" id="IPR051782">
    <property type="entry name" value="ABC_Transporter_VariousFunc"/>
</dbReference>
<feature type="domain" description="ABC transporter" evidence="4">
    <location>
        <begin position="45"/>
        <end position="93"/>
    </location>
</feature>
<keyword evidence="3" id="KW-0067">ATP-binding</keyword>
<name>A0A285NJM1_9BACI</name>
<proteinExistence type="predicted"/>
<dbReference type="Proteomes" id="UP000219356">
    <property type="component" value="Unassembled WGS sequence"/>
</dbReference>